<dbReference type="PANTHER" id="PTHR43822">
    <property type="entry name" value="HOMOACONITASE, MITOCHONDRIAL-RELATED"/>
    <property type="match status" value="1"/>
</dbReference>
<dbReference type="InterPro" id="IPR001030">
    <property type="entry name" value="Acoase/IPM_deHydtase_lsu_aba"/>
</dbReference>
<dbReference type="NCBIfam" id="NF009116">
    <property type="entry name" value="PRK12466.1"/>
    <property type="match status" value="1"/>
</dbReference>
<dbReference type="EC" id="4.2.1.33" evidence="6"/>
<evidence type="ECO:0000256" key="11">
    <source>
        <dbReference type="ARBA" id="ARBA00023004"/>
    </source>
</evidence>
<dbReference type="InterPro" id="IPR036008">
    <property type="entry name" value="Aconitase_4Fe-4S_dom"/>
</dbReference>
<organism evidence="16">
    <name type="scientific">Hellea balneolensis</name>
    <dbReference type="NCBI Taxonomy" id="287478"/>
    <lineage>
        <taxon>Bacteria</taxon>
        <taxon>Pseudomonadati</taxon>
        <taxon>Pseudomonadota</taxon>
        <taxon>Alphaproteobacteria</taxon>
        <taxon>Maricaulales</taxon>
        <taxon>Robiginitomaculaceae</taxon>
        <taxon>Hellea</taxon>
    </lineage>
</organism>
<dbReference type="PROSITE" id="PS00450">
    <property type="entry name" value="ACONITASE_1"/>
    <property type="match status" value="1"/>
</dbReference>
<evidence type="ECO:0000256" key="2">
    <source>
        <dbReference type="ARBA" id="ARBA00001966"/>
    </source>
</evidence>
<comment type="pathway">
    <text evidence="4">Amino-acid biosynthesis; L-leucine biosynthesis; L-leucine from 3-methyl-2-oxobutanoate: step 2/4.</text>
</comment>
<dbReference type="Gene3D" id="3.30.499.10">
    <property type="entry name" value="Aconitase, domain 3"/>
    <property type="match status" value="2"/>
</dbReference>
<evidence type="ECO:0000256" key="10">
    <source>
        <dbReference type="ARBA" id="ARBA00022723"/>
    </source>
</evidence>
<feature type="domain" description="Aconitase/3-isopropylmalate dehydratase large subunit alpha/beta/alpha" evidence="15">
    <location>
        <begin position="1"/>
        <end position="414"/>
    </location>
</feature>
<dbReference type="GO" id="GO:0051539">
    <property type="term" value="F:4 iron, 4 sulfur cluster binding"/>
    <property type="evidence" value="ECO:0007669"/>
    <property type="project" value="UniProtKB-KW"/>
</dbReference>
<keyword evidence="13 16" id="KW-0456">Lyase</keyword>
<comment type="subunit">
    <text evidence="5">Heterodimer of LeuC and LeuD.</text>
</comment>
<proteinExistence type="predicted"/>
<dbReference type="PANTHER" id="PTHR43822:SF9">
    <property type="entry name" value="3-ISOPROPYLMALATE DEHYDRATASE"/>
    <property type="match status" value="1"/>
</dbReference>
<dbReference type="NCBIfam" id="NF004016">
    <property type="entry name" value="PRK05478.1"/>
    <property type="match status" value="1"/>
</dbReference>
<dbReference type="GO" id="GO:0046872">
    <property type="term" value="F:metal ion binding"/>
    <property type="evidence" value="ECO:0007669"/>
    <property type="project" value="UniProtKB-KW"/>
</dbReference>
<dbReference type="CDD" id="cd01583">
    <property type="entry name" value="IPMI"/>
    <property type="match status" value="1"/>
</dbReference>
<evidence type="ECO:0000259" key="15">
    <source>
        <dbReference type="Pfam" id="PF00330"/>
    </source>
</evidence>
<evidence type="ECO:0000256" key="1">
    <source>
        <dbReference type="ARBA" id="ARBA00000491"/>
    </source>
</evidence>
<keyword evidence="12" id="KW-0411">Iron-sulfur</keyword>
<keyword evidence="7" id="KW-0432">Leucine biosynthesis</keyword>
<evidence type="ECO:0000313" key="16">
    <source>
        <dbReference type="EMBL" id="HHL43564.1"/>
    </source>
</evidence>
<dbReference type="PRINTS" id="PR00415">
    <property type="entry name" value="ACONITASE"/>
</dbReference>
<keyword evidence="8" id="KW-0004">4Fe-4S</keyword>
<comment type="cofactor">
    <cofactor evidence="2">
        <name>[4Fe-4S] cluster</name>
        <dbReference type="ChEBI" id="CHEBI:49883"/>
    </cofactor>
</comment>
<dbReference type="InterPro" id="IPR050067">
    <property type="entry name" value="IPM_dehydratase_rel_enz"/>
</dbReference>
<keyword evidence="10" id="KW-0479">Metal-binding</keyword>
<dbReference type="Pfam" id="PF00330">
    <property type="entry name" value="Aconitase"/>
    <property type="match status" value="1"/>
</dbReference>
<dbReference type="GO" id="GO:0009098">
    <property type="term" value="P:L-leucine biosynthetic process"/>
    <property type="evidence" value="ECO:0007669"/>
    <property type="project" value="UniProtKB-KW"/>
</dbReference>
<dbReference type="InterPro" id="IPR018136">
    <property type="entry name" value="Aconitase_4Fe-4S_BS"/>
</dbReference>
<keyword evidence="11" id="KW-0408">Iron</keyword>
<gene>
    <name evidence="16" type="ORF">ENJ42_08105</name>
</gene>
<dbReference type="PROSITE" id="PS01244">
    <property type="entry name" value="ACONITASE_2"/>
    <property type="match status" value="1"/>
</dbReference>
<dbReference type="InterPro" id="IPR033941">
    <property type="entry name" value="IPMI_cat"/>
</dbReference>
<dbReference type="SUPFAM" id="SSF53732">
    <property type="entry name" value="Aconitase iron-sulfur domain"/>
    <property type="match status" value="1"/>
</dbReference>
<evidence type="ECO:0000256" key="6">
    <source>
        <dbReference type="ARBA" id="ARBA00011998"/>
    </source>
</evidence>
<evidence type="ECO:0000256" key="4">
    <source>
        <dbReference type="ARBA" id="ARBA00004729"/>
    </source>
</evidence>
<evidence type="ECO:0000256" key="9">
    <source>
        <dbReference type="ARBA" id="ARBA00022605"/>
    </source>
</evidence>
<sequence>PQAFQLLADQGLGVRRPDLTLATIDHSTPTRLTGSGEPDYLNEQNKHQVETLLANTKAHNIVTHGWGSDHRGVIHVMAPELGAVQPGMTIVCGDSHTSTHGAFGALAFGIGTTQVGQVLATQCILMRKPKSMRIHLDGSLRPGVSAKDVILAIIAKIGVGGGTGFVLEYTGECFEAMNMDERMTVCNMSIEAGARAGLMAPDGTTIQYLKGRNMVPDDFGAAADKWLALKSDADAQYDKVVTIDARGIQPMVTYGTHPGMAMPVGGDIPTAANEAEQKALDYMQITSGLPIIGETVNRVFIGSCTNARLTDLRTAANIMSGHSVAKGVEVLIVPGSEQVKAQAEAEGLHEIFIKSGAQWREPGCSMCIAMNGDKAQPGELVVSTSNRNFAGRQGPGARTVLASPATAAAAAIHGKIMDPRQLENAS</sequence>
<comment type="function">
    <text evidence="3">Catalyzes the isomerization between 2-isopropylmalate and 3-isopropylmalate, via the formation of 2-isopropylmaleate.</text>
</comment>
<dbReference type="GO" id="GO:0003861">
    <property type="term" value="F:3-isopropylmalate dehydratase activity"/>
    <property type="evidence" value="ECO:0007669"/>
    <property type="project" value="UniProtKB-EC"/>
</dbReference>
<keyword evidence="14" id="KW-0100">Branched-chain amino acid biosynthesis</keyword>
<reference evidence="16" key="1">
    <citation type="journal article" date="2020" name="mSystems">
        <title>Genome- and Community-Level Interaction Insights into Carbon Utilization and Element Cycling Functions of Hydrothermarchaeota in Hydrothermal Sediment.</title>
        <authorList>
            <person name="Zhou Z."/>
            <person name="Liu Y."/>
            <person name="Xu W."/>
            <person name="Pan J."/>
            <person name="Luo Z.H."/>
            <person name="Li M."/>
        </authorList>
    </citation>
    <scope>NUCLEOTIDE SEQUENCE [LARGE SCALE GENOMIC DNA]</scope>
    <source>
        <strain evidence="16">HyVt-485</strain>
    </source>
</reference>
<evidence type="ECO:0000256" key="14">
    <source>
        <dbReference type="ARBA" id="ARBA00023304"/>
    </source>
</evidence>
<evidence type="ECO:0000256" key="5">
    <source>
        <dbReference type="ARBA" id="ARBA00011271"/>
    </source>
</evidence>
<dbReference type="Proteomes" id="UP000885830">
    <property type="component" value="Unassembled WGS sequence"/>
</dbReference>
<feature type="non-terminal residue" evidence="16">
    <location>
        <position position="1"/>
    </location>
</feature>
<comment type="catalytic activity">
    <reaction evidence="1">
        <text>(2R,3S)-3-isopropylmalate = (2S)-2-isopropylmalate</text>
        <dbReference type="Rhea" id="RHEA:32287"/>
        <dbReference type="ChEBI" id="CHEBI:1178"/>
        <dbReference type="ChEBI" id="CHEBI:35121"/>
        <dbReference type="EC" id="4.2.1.33"/>
    </reaction>
</comment>
<comment type="caution">
    <text evidence="16">The sequence shown here is derived from an EMBL/GenBank/DDBJ whole genome shotgun (WGS) entry which is preliminary data.</text>
</comment>
<keyword evidence="9" id="KW-0028">Amino-acid biosynthesis</keyword>
<evidence type="ECO:0000256" key="7">
    <source>
        <dbReference type="ARBA" id="ARBA00022430"/>
    </source>
</evidence>
<dbReference type="AlphaFoldDB" id="A0A7C5R188"/>
<dbReference type="EMBL" id="DRMJ01000423">
    <property type="protein sequence ID" value="HHL43564.1"/>
    <property type="molecule type" value="Genomic_DNA"/>
</dbReference>
<evidence type="ECO:0000256" key="3">
    <source>
        <dbReference type="ARBA" id="ARBA00002695"/>
    </source>
</evidence>
<evidence type="ECO:0000256" key="13">
    <source>
        <dbReference type="ARBA" id="ARBA00023239"/>
    </source>
</evidence>
<dbReference type="InterPro" id="IPR015931">
    <property type="entry name" value="Acnase/IPM_dHydase_lsu_aba_1/3"/>
</dbReference>
<evidence type="ECO:0000256" key="12">
    <source>
        <dbReference type="ARBA" id="ARBA00023014"/>
    </source>
</evidence>
<evidence type="ECO:0000256" key="8">
    <source>
        <dbReference type="ARBA" id="ARBA00022485"/>
    </source>
</evidence>
<protein>
    <recommendedName>
        <fullName evidence="6">3-isopropylmalate dehydratase</fullName>
        <ecNumber evidence="6">4.2.1.33</ecNumber>
    </recommendedName>
</protein>
<accession>A0A7C5R188</accession>
<name>A0A7C5R188_9PROT</name>